<feature type="transmembrane region" description="Helical" evidence="7">
    <location>
        <begin position="178"/>
        <end position="199"/>
    </location>
</feature>
<feature type="domain" description="Major facilitator superfamily (MFS) profile" evidence="8">
    <location>
        <begin position="24"/>
        <end position="513"/>
    </location>
</feature>
<feature type="transmembrane region" description="Helical" evidence="7">
    <location>
        <begin position="377"/>
        <end position="397"/>
    </location>
</feature>
<dbReference type="GO" id="GO:0005886">
    <property type="term" value="C:plasma membrane"/>
    <property type="evidence" value="ECO:0007669"/>
    <property type="project" value="UniProtKB-SubCell"/>
</dbReference>
<dbReference type="RefSeq" id="WP_083113736.1">
    <property type="nucleotide sequence ID" value="NZ_JACKTS010000062.1"/>
</dbReference>
<evidence type="ECO:0000259" key="8">
    <source>
        <dbReference type="PROSITE" id="PS50850"/>
    </source>
</evidence>
<evidence type="ECO:0000256" key="5">
    <source>
        <dbReference type="ARBA" id="ARBA00022989"/>
    </source>
</evidence>
<feature type="transmembrane region" description="Helical" evidence="7">
    <location>
        <begin position="57"/>
        <end position="78"/>
    </location>
</feature>
<feature type="transmembrane region" description="Helical" evidence="7">
    <location>
        <begin position="211"/>
        <end position="230"/>
    </location>
</feature>
<keyword evidence="6 7" id="KW-0472">Membrane</keyword>
<evidence type="ECO:0000256" key="4">
    <source>
        <dbReference type="ARBA" id="ARBA00022692"/>
    </source>
</evidence>
<gene>
    <name evidence="9" type="ORF">BST12_14110</name>
</gene>
<feature type="transmembrane region" description="Helical" evidence="7">
    <location>
        <begin position="418"/>
        <end position="435"/>
    </location>
</feature>
<proteinExistence type="predicted"/>
<dbReference type="GO" id="GO:0022857">
    <property type="term" value="F:transmembrane transporter activity"/>
    <property type="evidence" value="ECO:0007669"/>
    <property type="project" value="InterPro"/>
</dbReference>
<comment type="caution">
    <text evidence="9">The sequence shown here is derived from an EMBL/GenBank/DDBJ whole genome shotgun (WGS) entry which is preliminary data.</text>
</comment>
<dbReference type="Gene3D" id="1.20.1250.20">
    <property type="entry name" value="MFS general substrate transporter like domains"/>
    <property type="match status" value="1"/>
</dbReference>
<feature type="transmembrane region" description="Helical" evidence="7">
    <location>
        <begin position="242"/>
        <end position="262"/>
    </location>
</feature>
<dbReference type="PANTHER" id="PTHR42718:SF46">
    <property type="entry name" value="BLR6921 PROTEIN"/>
    <property type="match status" value="1"/>
</dbReference>
<accession>A0A1W9ZSU3</accession>
<feature type="transmembrane region" description="Helical" evidence="7">
    <location>
        <begin position="283"/>
        <end position="303"/>
    </location>
</feature>
<feature type="transmembrane region" description="Helical" evidence="7">
    <location>
        <begin position="90"/>
        <end position="109"/>
    </location>
</feature>
<dbReference type="SUPFAM" id="SSF103473">
    <property type="entry name" value="MFS general substrate transporter"/>
    <property type="match status" value="1"/>
</dbReference>
<evidence type="ECO:0000256" key="6">
    <source>
        <dbReference type="ARBA" id="ARBA00023136"/>
    </source>
</evidence>
<evidence type="ECO:0000313" key="9">
    <source>
        <dbReference type="EMBL" id="ORA20867.1"/>
    </source>
</evidence>
<sequence>MEHGALDSQPPEALDQLDARLLRIAGVCVLGSMMPIVDTTVVTVAQRTFVAAFETTQAVVAWTMTGYTLAMAAVIPLTGWAADRFGTKRLFMGSLAAFTVGSLLCALAPNIGLLIAFRVAQGLGGGMLMPLVLTILTREAGPKRLGRIMAVLGVPVLLGPIFGPVLGGWLIDSYGWEWIFWINLPIGLVAVVLAAIVFPKDHSAPSETFDLVGMLLLCPGLAIFLYGISVVPSRGTVADRHVWVPVLTGLVLIIGFLVHALYRAEHPLIDLRLLNNRAVTLANAAMFFFAASFFGAGLLFPSYFQELLHQTPLNAGMSMVPRGIGAMLTMPLAGSLMDKRGPARILMAGITLIAIGMCIFSYGVAKQAHYVPTLLPGLTIMGLGMGCTMMPLSAAAVQSLAPHQIARGSTLVNVNQQVAASVGTALMSVILTSQFNRSENISAAKKIAVLQEDSARRGVPVDPSSMPARALDPEFPGNLMRDLSHAYTAVFLVAVALIALTFIPVALLPKRSAGQVSTPAAGPTG</sequence>
<dbReference type="Gene3D" id="1.20.1720.10">
    <property type="entry name" value="Multidrug resistance protein D"/>
    <property type="match status" value="1"/>
</dbReference>
<dbReference type="NCBIfam" id="TIGR00711">
    <property type="entry name" value="efflux_EmrB"/>
    <property type="match status" value="1"/>
</dbReference>
<dbReference type="InterPro" id="IPR011701">
    <property type="entry name" value="MFS"/>
</dbReference>
<feature type="transmembrane region" description="Helical" evidence="7">
    <location>
        <begin position="345"/>
        <end position="365"/>
    </location>
</feature>
<evidence type="ECO:0000313" key="10">
    <source>
        <dbReference type="Proteomes" id="UP000192284"/>
    </source>
</evidence>
<evidence type="ECO:0000256" key="1">
    <source>
        <dbReference type="ARBA" id="ARBA00004651"/>
    </source>
</evidence>
<dbReference type="Pfam" id="PF07690">
    <property type="entry name" value="MFS_1"/>
    <property type="match status" value="1"/>
</dbReference>
<evidence type="ECO:0000256" key="7">
    <source>
        <dbReference type="SAM" id="Phobius"/>
    </source>
</evidence>
<dbReference type="OrthoDB" id="9812221at2"/>
<feature type="transmembrane region" description="Helical" evidence="7">
    <location>
        <begin position="21"/>
        <end position="45"/>
    </location>
</feature>
<evidence type="ECO:0000256" key="3">
    <source>
        <dbReference type="ARBA" id="ARBA00022475"/>
    </source>
</evidence>
<dbReference type="InterPro" id="IPR004638">
    <property type="entry name" value="EmrB-like"/>
</dbReference>
<comment type="subcellular location">
    <subcellularLocation>
        <location evidence="1">Cell membrane</location>
        <topology evidence="1">Multi-pass membrane protein</topology>
    </subcellularLocation>
</comment>
<keyword evidence="10" id="KW-1185">Reference proteome</keyword>
<keyword evidence="5 7" id="KW-1133">Transmembrane helix</keyword>
<feature type="transmembrane region" description="Helical" evidence="7">
    <location>
        <begin position="315"/>
        <end position="333"/>
    </location>
</feature>
<keyword evidence="3" id="KW-1003">Cell membrane</keyword>
<dbReference type="CDD" id="cd17503">
    <property type="entry name" value="MFS_LmrB_MDR_like"/>
    <property type="match status" value="1"/>
</dbReference>
<dbReference type="InterPro" id="IPR020846">
    <property type="entry name" value="MFS_dom"/>
</dbReference>
<name>A0A1W9ZSU3_MYCAN</name>
<dbReference type="PRINTS" id="PR01036">
    <property type="entry name" value="TCRTETB"/>
</dbReference>
<organism evidence="9 10">
    <name type="scientific">Mycobacterium angelicum</name>
    <dbReference type="NCBI Taxonomy" id="470074"/>
    <lineage>
        <taxon>Bacteria</taxon>
        <taxon>Bacillati</taxon>
        <taxon>Actinomycetota</taxon>
        <taxon>Actinomycetes</taxon>
        <taxon>Mycobacteriales</taxon>
        <taxon>Mycobacteriaceae</taxon>
        <taxon>Mycobacterium</taxon>
    </lineage>
</organism>
<feature type="transmembrane region" description="Helical" evidence="7">
    <location>
        <begin position="115"/>
        <end position="136"/>
    </location>
</feature>
<evidence type="ECO:0000256" key="2">
    <source>
        <dbReference type="ARBA" id="ARBA00022448"/>
    </source>
</evidence>
<keyword evidence="4 7" id="KW-0812">Transmembrane</keyword>
<dbReference type="PANTHER" id="PTHR42718">
    <property type="entry name" value="MAJOR FACILITATOR SUPERFAMILY MULTIDRUG TRANSPORTER MFSC"/>
    <property type="match status" value="1"/>
</dbReference>
<dbReference type="EMBL" id="MVHE01000019">
    <property type="protein sequence ID" value="ORA20867.1"/>
    <property type="molecule type" value="Genomic_DNA"/>
</dbReference>
<dbReference type="Proteomes" id="UP000192284">
    <property type="component" value="Unassembled WGS sequence"/>
</dbReference>
<dbReference type="PROSITE" id="PS50850">
    <property type="entry name" value="MFS"/>
    <property type="match status" value="1"/>
</dbReference>
<feature type="transmembrane region" description="Helical" evidence="7">
    <location>
        <begin position="486"/>
        <end position="508"/>
    </location>
</feature>
<reference evidence="9 10" key="1">
    <citation type="submission" date="2017-02" db="EMBL/GenBank/DDBJ databases">
        <title>The new phylogeny of genus Mycobacterium.</title>
        <authorList>
            <person name="Tortoli E."/>
            <person name="Trovato A."/>
            <person name="Cirillo D.M."/>
        </authorList>
    </citation>
    <scope>NUCLEOTIDE SEQUENCE [LARGE SCALE GENOMIC DNA]</scope>
    <source>
        <strain evidence="9 10">DSM 45057</strain>
    </source>
</reference>
<feature type="transmembrane region" description="Helical" evidence="7">
    <location>
        <begin position="148"/>
        <end position="166"/>
    </location>
</feature>
<dbReference type="AlphaFoldDB" id="A0A1W9ZSU3"/>
<keyword evidence="2" id="KW-0813">Transport</keyword>
<dbReference type="InterPro" id="IPR036259">
    <property type="entry name" value="MFS_trans_sf"/>
</dbReference>
<protein>
    <submittedName>
        <fullName evidence="9">MFS transporter</fullName>
    </submittedName>
</protein>